<feature type="compositionally biased region" description="Basic and acidic residues" evidence="2">
    <location>
        <begin position="725"/>
        <end position="734"/>
    </location>
</feature>
<feature type="compositionally biased region" description="Acidic residues" evidence="2">
    <location>
        <begin position="619"/>
        <end position="643"/>
    </location>
</feature>
<feature type="region of interest" description="Disordered" evidence="2">
    <location>
        <begin position="499"/>
        <end position="702"/>
    </location>
</feature>
<gene>
    <name evidence="4" type="primary">sdad1</name>
    <name evidence="4" type="ORF">PPL_02878</name>
</gene>
<keyword evidence="1" id="KW-0539">Nucleus</keyword>
<feature type="compositionally biased region" description="Basic and acidic residues" evidence="2">
    <location>
        <begin position="684"/>
        <end position="702"/>
    </location>
</feature>
<accession>D3B3B2</accession>
<feature type="compositionally biased region" description="Basic and acidic residues" evidence="2">
    <location>
        <begin position="234"/>
        <end position="244"/>
    </location>
</feature>
<dbReference type="PANTHER" id="PTHR12730:SF0">
    <property type="entry name" value="PROTEIN SDA1 HOMOLOG"/>
    <property type="match status" value="1"/>
</dbReference>
<dbReference type="PANTHER" id="PTHR12730">
    <property type="entry name" value="HSDA/SDA1-RELATED"/>
    <property type="match status" value="1"/>
</dbReference>
<sequence length="845" mass="98536">MSSGNHRIVDLLQLQNLTKRDPAAYKEEFLLQHQHFLTQLQIFQLKPTKDFKPFAQLVSYLSHVCSLYPKEMVDFPKQIADLLENNCNNLEPDLRRILAKSLILMRNRNMMQQIPMLTLFFKLFRIHDKPLRKLLYSYIVTDIKNTNLKHKNVKLNKTLQNFMYTMMNDSSEMATLMSLKVMVDLFRKKIWHDIKTVNVISNGVFSKNSKIVTTTLNFFLHVDNPDKEDDSDREDAKRQEDAKQQMRKASLANKVAKKTKARGRRLGKAKEDYKKIMEANEKKTDPNFPAIELIHDPQSYAERIYSVLRRTTEKFETRLLMMNFISRLIHVHKLLVYNFYPFLQKYIQPHQKNITYILAVLAQSCHDLVDPEIIKPVIRAIATYFVNDGSNPEVIAIGLNTIRNICQRCPLAMDPVLLQDLVMYKDKKEKGVMMAGRSLLQFFRDYYPSMLKKKDRGNRTTDKAPLLFGQTVVSTGVEGIELLYDEELKAKFEAYQAGDFDLSDDDEDQDGSDDDGEWEDVSGVDEEEEEDEGEEVEEDEDGDEWVTDDEEDGDEWVTDDEDEEGEDEDGEGEWKEVDEDEEEEIPTLVKNGEKATLVQKSIPKKPEPKKSKKVQKVVEEEEEEEVEDDDSGEWLDVDEELIDELNNGEWEEVDEDADSDEDEEEEEDEESIENENEAIENEERENSKEKKEKPKKEEDDLGIKILSDEDLILIKQLKQFKEALENKNKRKEFTQEEDSDEDEENELGYIDASDLTGDHKRKRASKAERMKSVLEGREGREDYKSKKARKDTYGKSIRNELKAKLTKPFLLTKQSESVRAKQFMSMRDKQMAKQIHAVGQKNYSR</sequence>
<dbReference type="EMBL" id="ADBJ01000010">
    <property type="protein sequence ID" value="EFA83810.1"/>
    <property type="molecule type" value="Genomic_DNA"/>
</dbReference>
<name>D3B3B2_HETP5</name>
<feature type="domain" description="SDA1 N-terminal" evidence="3">
    <location>
        <begin position="60"/>
        <end position="428"/>
    </location>
</feature>
<dbReference type="GO" id="GO:0015031">
    <property type="term" value="P:protein transport"/>
    <property type="evidence" value="ECO:0007669"/>
    <property type="project" value="UniProtKB-KW"/>
</dbReference>
<evidence type="ECO:0000256" key="2">
    <source>
        <dbReference type="SAM" id="MobiDB-lite"/>
    </source>
</evidence>
<comment type="subcellular location">
    <subcellularLocation>
        <location evidence="1">Nucleus</location>
        <location evidence="1">Nucleolus</location>
    </subcellularLocation>
</comment>
<dbReference type="GeneID" id="31358401"/>
<reference evidence="4 5" key="1">
    <citation type="journal article" date="2011" name="Genome Res.">
        <title>Phylogeny-wide analysis of social amoeba genomes highlights ancient origins for complex intercellular communication.</title>
        <authorList>
            <person name="Heidel A.J."/>
            <person name="Lawal H.M."/>
            <person name="Felder M."/>
            <person name="Schilde C."/>
            <person name="Helps N.R."/>
            <person name="Tunggal B."/>
            <person name="Rivero F."/>
            <person name="John U."/>
            <person name="Schleicher M."/>
            <person name="Eichinger L."/>
            <person name="Platzer M."/>
            <person name="Noegel A.A."/>
            <person name="Schaap P."/>
            <person name="Gloeckner G."/>
        </authorList>
    </citation>
    <scope>NUCLEOTIDE SEQUENCE [LARGE SCALE GENOMIC DNA]</scope>
    <source>
        <strain evidence="5">ATCC 26659 / Pp 5 / PN500</strain>
    </source>
</reference>
<dbReference type="InterPro" id="IPR012977">
    <property type="entry name" value="SDA1_N"/>
</dbReference>
<dbReference type="OMA" id="AMYKTYK"/>
<evidence type="ECO:0000313" key="5">
    <source>
        <dbReference type="Proteomes" id="UP000001396"/>
    </source>
</evidence>
<dbReference type="Proteomes" id="UP000001396">
    <property type="component" value="Unassembled WGS sequence"/>
</dbReference>
<keyword evidence="5" id="KW-1185">Reference proteome</keyword>
<dbReference type="SUPFAM" id="SSF48371">
    <property type="entry name" value="ARM repeat"/>
    <property type="match status" value="1"/>
</dbReference>
<feature type="compositionally biased region" description="Acidic residues" evidence="2">
    <location>
        <begin position="735"/>
        <end position="746"/>
    </location>
</feature>
<dbReference type="GO" id="GO:0005730">
    <property type="term" value="C:nucleolus"/>
    <property type="evidence" value="ECO:0007669"/>
    <property type="project" value="UniProtKB-SubCell"/>
</dbReference>
<feature type="compositionally biased region" description="Basic and acidic residues" evidence="2">
    <location>
        <begin position="765"/>
        <end position="790"/>
    </location>
</feature>
<dbReference type="STRING" id="670386.D3B3B2"/>
<feature type="compositionally biased region" description="Acidic residues" evidence="2">
    <location>
        <begin position="501"/>
        <end position="585"/>
    </location>
</feature>
<comment type="similarity">
    <text evidence="1">Belongs to the SDA1 family.</text>
</comment>
<evidence type="ECO:0000256" key="1">
    <source>
        <dbReference type="RuleBase" id="RU365057"/>
    </source>
</evidence>
<comment type="function">
    <text evidence="1">Required for 60S pre-ribosomal subunits export to the cytoplasm.</text>
</comment>
<dbReference type="InParanoid" id="D3B3B2"/>
<feature type="compositionally biased region" description="Acidic residues" evidence="2">
    <location>
        <begin position="649"/>
        <end position="683"/>
    </location>
</feature>
<evidence type="ECO:0000259" key="3">
    <source>
        <dbReference type="Pfam" id="PF08158"/>
    </source>
</evidence>
<dbReference type="Pfam" id="PF08158">
    <property type="entry name" value="SDA1_HEAT"/>
    <property type="match status" value="1"/>
</dbReference>
<feature type="region of interest" description="Disordered" evidence="2">
    <location>
        <begin position="226"/>
        <end position="247"/>
    </location>
</feature>
<proteinExistence type="inferred from homology"/>
<dbReference type="GO" id="GO:0042273">
    <property type="term" value="P:ribosomal large subunit biogenesis"/>
    <property type="evidence" value="ECO:0007669"/>
    <property type="project" value="UniProtKB-UniRule"/>
</dbReference>
<keyword evidence="1" id="KW-0653">Protein transport</keyword>
<protein>
    <recommendedName>
        <fullName evidence="1">Protein SDA1</fullName>
    </recommendedName>
</protein>
<dbReference type="AlphaFoldDB" id="D3B3B2"/>
<comment type="caution">
    <text evidence="4">The sequence shown here is derived from an EMBL/GenBank/DDBJ whole genome shotgun (WGS) entry which is preliminary data.</text>
</comment>
<evidence type="ECO:0000313" key="4">
    <source>
        <dbReference type="EMBL" id="EFA83810.1"/>
    </source>
</evidence>
<keyword evidence="1" id="KW-0690">Ribosome biogenesis</keyword>
<keyword evidence="1" id="KW-0813">Transport</keyword>
<dbReference type="GO" id="GO:0000055">
    <property type="term" value="P:ribosomal large subunit export from nucleus"/>
    <property type="evidence" value="ECO:0007669"/>
    <property type="project" value="UniProtKB-UniRule"/>
</dbReference>
<feature type="region of interest" description="Disordered" evidence="2">
    <location>
        <begin position="725"/>
        <end position="790"/>
    </location>
</feature>
<dbReference type="InterPro" id="IPR016024">
    <property type="entry name" value="ARM-type_fold"/>
</dbReference>
<dbReference type="RefSeq" id="XP_020435927.1">
    <property type="nucleotide sequence ID" value="XM_020573855.1"/>
</dbReference>
<dbReference type="InterPro" id="IPR027312">
    <property type="entry name" value="Sda1"/>
</dbReference>
<organism evidence="4 5">
    <name type="scientific">Heterostelium pallidum (strain ATCC 26659 / Pp 5 / PN500)</name>
    <name type="common">Cellular slime mold</name>
    <name type="synonym">Polysphondylium pallidum</name>
    <dbReference type="NCBI Taxonomy" id="670386"/>
    <lineage>
        <taxon>Eukaryota</taxon>
        <taxon>Amoebozoa</taxon>
        <taxon>Evosea</taxon>
        <taxon>Eumycetozoa</taxon>
        <taxon>Dictyostelia</taxon>
        <taxon>Acytosteliales</taxon>
        <taxon>Acytosteliaceae</taxon>
        <taxon>Heterostelium</taxon>
    </lineage>
</organism>
<dbReference type="FunCoup" id="D3B3B2">
    <property type="interactions" value="696"/>
</dbReference>